<dbReference type="InterPro" id="IPR036388">
    <property type="entry name" value="WH-like_DNA-bd_sf"/>
</dbReference>
<dbReference type="Gene3D" id="3.40.190.10">
    <property type="entry name" value="Periplasmic binding protein-like II"/>
    <property type="match status" value="2"/>
</dbReference>
<evidence type="ECO:0000313" key="6">
    <source>
        <dbReference type="EMBL" id="MBI1494447.1"/>
    </source>
</evidence>
<protein>
    <submittedName>
        <fullName evidence="6">LysR family transcriptional regulator</fullName>
    </submittedName>
</protein>
<evidence type="ECO:0000256" key="1">
    <source>
        <dbReference type="ARBA" id="ARBA00009437"/>
    </source>
</evidence>
<dbReference type="Pfam" id="PF00126">
    <property type="entry name" value="HTH_1"/>
    <property type="match status" value="1"/>
</dbReference>
<sequence>MNIQSLRTLLSISETGSFSETAGLLNMTLPAVSMQMKALEENLGAKLFDRTARPPRMTPEARALLPDVRVILAARARIEAMSQEDDGLRGRYRIGFVPTTSVRLLPGFLKQAQSQAPEARFEASTGLSATLCSAVQAGTLDCAVVTDDDLPDGLHCTTISTEDMALALPDGFEGAALSDLPNALPFLQFLPAGGIGRHIGTWLRENRHQPKDRITFDMVEPIIECLSHGIGYTILPRPDLERWPDKPFHIRPLPGTPLTRDLVFVARDGMLGETARAQILAMLQNR</sequence>
<organism evidence="6 7">
    <name type="scientific">Halocynthiibacter styelae</name>
    <dbReference type="NCBI Taxonomy" id="2761955"/>
    <lineage>
        <taxon>Bacteria</taxon>
        <taxon>Pseudomonadati</taxon>
        <taxon>Pseudomonadota</taxon>
        <taxon>Alphaproteobacteria</taxon>
        <taxon>Rhodobacterales</taxon>
        <taxon>Paracoccaceae</taxon>
        <taxon>Halocynthiibacter</taxon>
    </lineage>
</organism>
<dbReference type="PANTHER" id="PTHR30126">
    <property type="entry name" value="HTH-TYPE TRANSCRIPTIONAL REGULATOR"/>
    <property type="match status" value="1"/>
</dbReference>
<dbReference type="Proteomes" id="UP000640583">
    <property type="component" value="Unassembled WGS sequence"/>
</dbReference>
<evidence type="ECO:0000256" key="4">
    <source>
        <dbReference type="ARBA" id="ARBA00023163"/>
    </source>
</evidence>
<feature type="domain" description="HTH lysR-type" evidence="5">
    <location>
        <begin position="1"/>
        <end position="58"/>
    </location>
</feature>
<dbReference type="Pfam" id="PF03466">
    <property type="entry name" value="LysR_substrate"/>
    <property type="match status" value="1"/>
</dbReference>
<evidence type="ECO:0000256" key="2">
    <source>
        <dbReference type="ARBA" id="ARBA00023015"/>
    </source>
</evidence>
<evidence type="ECO:0000313" key="7">
    <source>
        <dbReference type="Proteomes" id="UP000640583"/>
    </source>
</evidence>
<dbReference type="PROSITE" id="PS50931">
    <property type="entry name" value="HTH_LYSR"/>
    <property type="match status" value="1"/>
</dbReference>
<keyword evidence="4" id="KW-0804">Transcription</keyword>
<dbReference type="PANTHER" id="PTHR30126:SF40">
    <property type="entry name" value="HTH-TYPE TRANSCRIPTIONAL REGULATOR GLTR"/>
    <property type="match status" value="1"/>
</dbReference>
<proteinExistence type="inferred from homology"/>
<dbReference type="PRINTS" id="PR00039">
    <property type="entry name" value="HTHLYSR"/>
</dbReference>
<name>A0A8J7LQK0_9RHOB</name>
<dbReference type="InterPro" id="IPR036390">
    <property type="entry name" value="WH_DNA-bd_sf"/>
</dbReference>
<keyword evidence="3" id="KW-0238">DNA-binding</keyword>
<dbReference type="GO" id="GO:0000976">
    <property type="term" value="F:transcription cis-regulatory region binding"/>
    <property type="evidence" value="ECO:0007669"/>
    <property type="project" value="TreeGrafter"/>
</dbReference>
<dbReference type="EMBL" id="JADCKQ010000009">
    <property type="protein sequence ID" value="MBI1494447.1"/>
    <property type="molecule type" value="Genomic_DNA"/>
</dbReference>
<dbReference type="InterPro" id="IPR000847">
    <property type="entry name" value="LysR_HTH_N"/>
</dbReference>
<dbReference type="CDD" id="cd05466">
    <property type="entry name" value="PBP2_LTTR_substrate"/>
    <property type="match status" value="1"/>
</dbReference>
<comment type="similarity">
    <text evidence="1">Belongs to the LysR transcriptional regulatory family.</text>
</comment>
<dbReference type="InterPro" id="IPR005119">
    <property type="entry name" value="LysR_subst-bd"/>
</dbReference>
<comment type="caution">
    <text evidence="6">The sequence shown here is derived from an EMBL/GenBank/DDBJ whole genome shotgun (WGS) entry which is preliminary data.</text>
</comment>
<dbReference type="Gene3D" id="1.10.10.10">
    <property type="entry name" value="Winged helix-like DNA-binding domain superfamily/Winged helix DNA-binding domain"/>
    <property type="match status" value="1"/>
</dbReference>
<accession>A0A8J7LQK0</accession>
<dbReference type="GO" id="GO:0003700">
    <property type="term" value="F:DNA-binding transcription factor activity"/>
    <property type="evidence" value="ECO:0007669"/>
    <property type="project" value="InterPro"/>
</dbReference>
<dbReference type="AlphaFoldDB" id="A0A8J7LQK0"/>
<keyword evidence="7" id="KW-1185">Reference proteome</keyword>
<reference evidence="6" key="1">
    <citation type="submission" date="2020-10" db="EMBL/GenBank/DDBJ databases">
        <title>Paenihalocynthiibacter styelae gen. nov., sp. nov., isolated from stalked sea squirt Styela clava.</title>
        <authorList>
            <person name="Kim Y.-O."/>
            <person name="Yoon J.-H."/>
        </authorList>
    </citation>
    <scope>NUCLEOTIDE SEQUENCE</scope>
    <source>
        <strain evidence="6">MYP1-1</strain>
    </source>
</reference>
<gene>
    <name evidence="6" type="ORF">H1D41_12440</name>
</gene>
<keyword evidence="2" id="KW-0805">Transcription regulation</keyword>
<dbReference type="SUPFAM" id="SSF46785">
    <property type="entry name" value="Winged helix' DNA-binding domain"/>
    <property type="match status" value="1"/>
</dbReference>
<dbReference type="SUPFAM" id="SSF53850">
    <property type="entry name" value="Periplasmic binding protein-like II"/>
    <property type="match status" value="1"/>
</dbReference>
<evidence type="ECO:0000256" key="3">
    <source>
        <dbReference type="ARBA" id="ARBA00023125"/>
    </source>
</evidence>
<dbReference type="RefSeq" id="WP_228849213.1">
    <property type="nucleotide sequence ID" value="NZ_JADCKQ010000009.1"/>
</dbReference>
<evidence type="ECO:0000259" key="5">
    <source>
        <dbReference type="PROSITE" id="PS50931"/>
    </source>
</evidence>